<dbReference type="AlphaFoldDB" id="A0AA35SLQ0"/>
<protein>
    <submittedName>
        <fullName evidence="1">Uncharacterized protein</fullName>
    </submittedName>
</protein>
<dbReference type="EMBL" id="CASHTH010002529">
    <property type="protein sequence ID" value="CAI8031352.1"/>
    <property type="molecule type" value="Genomic_DNA"/>
</dbReference>
<reference evidence="1" key="1">
    <citation type="submission" date="2023-03" db="EMBL/GenBank/DDBJ databases">
        <authorList>
            <person name="Steffen K."/>
            <person name="Cardenas P."/>
        </authorList>
    </citation>
    <scope>NUCLEOTIDE SEQUENCE</scope>
</reference>
<proteinExistence type="predicted"/>
<dbReference type="Proteomes" id="UP001174909">
    <property type="component" value="Unassembled WGS sequence"/>
</dbReference>
<evidence type="ECO:0000313" key="1">
    <source>
        <dbReference type="EMBL" id="CAI8031352.1"/>
    </source>
</evidence>
<name>A0AA35SLQ0_GEOBA</name>
<evidence type="ECO:0000313" key="2">
    <source>
        <dbReference type="Proteomes" id="UP001174909"/>
    </source>
</evidence>
<organism evidence="1 2">
    <name type="scientific">Geodia barretti</name>
    <name type="common">Barrett's horny sponge</name>
    <dbReference type="NCBI Taxonomy" id="519541"/>
    <lineage>
        <taxon>Eukaryota</taxon>
        <taxon>Metazoa</taxon>
        <taxon>Porifera</taxon>
        <taxon>Demospongiae</taxon>
        <taxon>Heteroscleromorpha</taxon>
        <taxon>Tetractinellida</taxon>
        <taxon>Astrophorina</taxon>
        <taxon>Geodiidae</taxon>
        <taxon>Geodia</taxon>
    </lineage>
</organism>
<comment type="caution">
    <text evidence="1">The sequence shown here is derived from an EMBL/GenBank/DDBJ whole genome shotgun (WGS) entry which is preliminary data.</text>
</comment>
<sequence>MRQYQTTGQVERTAPGNSLQDINEHKRSLFGYPITCIAFNTSVRLPFNCVTGEFGLPYISYFEVPLGIVKLRNLPCLRQNFGQKALVFRVMNVLGV</sequence>
<keyword evidence="2" id="KW-1185">Reference proteome</keyword>
<gene>
    <name evidence="1" type="ORF">GBAR_LOCUS17807</name>
</gene>
<accession>A0AA35SLQ0</accession>